<gene>
    <name evidence="1" type="ORF">LCGC14_2674030</name>
</gene>
<protein>
    <submittedName>
        <fullName evidence="1">Uncharacterized protein</fullName>
    </submittedName>
</protein>
<sequence>MSVVQAKVKRFAEKGYSKQEVETLLGLELKKSLKAVYHTSDYLCEICYGRRAKLTEISSVILSTSDYCEGCELDQHKRTKKLCPEEEPATISICSKCKEIFDAELKKLQHRQNAYKTCNLEYFMRSAKSNTRMELVKLEERMDMYR</sequence>
<reference evidence="1" key="1">
    <citation type="journal article" date="2015" name="Nature">
        <title>Complex archaea that bridge the gap between prokaryotes and eukaryotes.</title>
        <authorList>
            <person name="Spang A."/>
            <person name="Saw J.H."/>
            <person name="Jorgensen S.L."/>
            <person name="Zaremba-Niedzwiedzka K."/>
            <person name="Martijn J."/>
            <person name="Lind A.E."/>
            <person name="van Eijk R."/>
            <person name="Schleper C."/>
            <person name="Guy L."/>
            <person name="Ettema T.J."/>
        </authorList>
    </citation>
    <scope>NUCLEOTIDE SEQUENCE</scope>
</reference>
<dbReference type="EMBL" id="LAZR01046965">
    <property type="protein sequence ID" value="KKK95315.1"/>
    <property type="molecule type" value="Genomic_DNA"/>
</dbReference>
<comment type="caution">
    <text evidence="1">The sequence shown here is derived from an EMBL/GenBank/DDBJ whole genome shotgun (WGS) entry which is preliminary data.</text>
</comment>
<evidence type="ECO:0000313" key="1">
    <source>
        <dbReference type="EMBL" id="KKK95315.1"/>
    </source>
</evidence>
<proteinExistence type="predicted"/>
<dbReference type="AlphaFoldDB" id="A0A0F9AAR9"/>
<name>A0A0F9AAR9_9ZZZZ</name>
<organism evidence="1">
    <name type="scientific">marine sediment metagenome</name>
    <dbReference type="NCBI Taxonomy" id="412755"/>
    <lineage>
        <taxon>unclassified sequences</taxon>
        <taxon>metagenomes</taxon>
        <taxon>ecological metagenomes</taxon>
    </lineage>
</organism>
<accession>A0A0F9AAR9</accession>